<feature type="transmembrane region" description="Helical" evidence="5">
    <location>
        <begin position="168"/>
        <end position="186"/>
    </location>
</feature>
<feature type="transmembrane region" description="Helical" evidence="5">
    <location>
        <begin position="355"/>
        <end position="378"/>
    </location>
</feature>
<dbReference type="GO" id="GO:0016020">
    <property type="term" value="C:membrane"/>
    <property type="evidence" value="ECO:0007669"/>
    <property type="project" value="UniProtKB-SubCell"/>
</dbReference>
<dbReference type="SUPFAM" id="SSF103473">
    <property type="entry name" value="MFS general substrate transporter"/>
    <property type="match status" value="1"/>
</dbReference>
<dbReference type="InterPro" id="IPR011701">
    <property type="entry name" value="MFS"/>
</dbReference>
<sequence length="382" mass="40199">MNHLSHFLSDRPSRAIGLVFFGNSFLFGNWITRIPDVKNALGLSEMDLGLALLGAPLGALTVMPVAGWVISRLEPGRTAIWFGVLHALSLYFLGLPGDFWMLLCALYFFGITNGIMDIAMNSSASIHEGATPYPIMSTCHGLWSIGAMLGSGLGSVAAGAQLAVDQHLLVVFVVTTLLLVLVSRPLSSLTEAGASAKKKFALPTGLLLLFAIMAFCVMVCEGAIADWSSVYMAEVIESDPYLVGIAYSGFALCMTIGRLWGDAIIPVLGRKRVLQVGGVIAVLGLAVALFQQHAWLVIAGFSISGIGYSCIVPVLFSAAASTPGYTAGSAIAAVTTIGYTGFLIGPPFIGFLAEWFGLANALLVLILCSLMVTVLALVGKFK</sequence>
<feature type="domain" description="Major facilitator superfamily (MFS) profile" evidence="6">
    <location>
        <begin position="206"/>
        <end position="382"/>
    </location>
</feature>
<dbReference type="PANTHER" id="PTHR23514">
    <property type="entry name" value="BYPASS OF STOP CODON PROTEIN 6"/>
    <property type="match status" value="1"/>
</dbReference>
<comment type="caution">
    <text evidence="7">The sequence shown here is derived from an EMBL/GenBank/DDBJ whole genome shotgun (WGS) entry which is preliminary data.</text>
</comment>
<dbReference type="PANTHER" id="PTHR23514:SF13">
    <property type="entry name" value="INNER MEMBRANE PROTEIN YBJJ"/>
    <property type="match status" value="1"/>
</dbReference>
<dbReference type="Proteomes" id="UP000256779">
    <property type="component" value="Unassembled WGS sequence"/>
</dbReference>
<dbReference type="InterPro" id="IPR020846">
    <property type="entry name" value="MFS_dom"/>
</dbReference>
<feature type="transmembrane region" description="Helical" evidence="5">
    <location>
        <begin position="273"/>
        <end position="290"/>
    </location>
</feature>
<feature type="transmembrane region" description="Helical" evidence="5">
    <location>
        <begin position="78"/>
        <end position="94"/>
    </location>
</feature>
<keyword evidence="3 5" id="KW-1133">Transmembrane helix</keyword>
<proteinExistence type="predicted"/>
<dbReference type="EMBL" id="QREG01000003">
    <property type="protein sequence ID" value="REE01603.1"/>
    <property type="molecule type" value="Genomic_DNA"/>
</dbReference>
<feature type="transmembrane region" description="Helical" evidence="5">
    <location>
        <begin position="206"/>
        <end position="229"/>
    </location>
</feature>
<feature type="transmembrane region" description="Helical" evidence="5">
    <location>
        <begin position="241"/>
        <end position="261"/>
    </location>
</feature>
<evidence type="ECO:0000256" key="2">
    <source>
        <dbReference type="ARBA" id="ARBA00022692"/>
    </source>
</evidence>
<dbReference type="CDD" id="cd17393">
    <property type="entry name" value="MFS_MosC_like"/>
    <property type="match status" value="1"/>
</dbReference>
<evidence type="ECO:0000256" key="1">
    <source>
        <dbReference type="ARBA" id="ARBA00004141"/>
    </source>
</evidence>
<dbReference type="RefSeq" id="WP_170147886.1">
    <property type="nucleotide sequence ID" value="NZ_QREG01000003.1"/>
</dbReference>
<feature type="transmembrane region" description="Helical" evidence="5">
    <location>
        <begin position="141"/>
        <end position="162"/>
    </location>
</feature>
<dbReference type="PROSITE" id="PS50850">
    <property type="entry name" value="MFS"/>
    <property type="match status" value="1"/>
</dbReference>
<name>A0A3D9L7W4_MARFU</name>
<evidence type="ECO:0000256" key="5">
    <source>
        <dbReference type="SAM" id="Phobius"/>
    </source>
</evidence>
<gene>
    <name evidence="7" type="ORF">C7460_103119</name>
</gene>
<feature type="transmembrane region" description="Helical" evidence="5">
    <location>
        <begin position="51"/>
        <end position="71"/>
    </location>
</feature>
<protein>
    <submittedName>
        <fullName evidence="7">Fucose permease</fullName>
    </submittedName>
</protein>
<feature type="transmembrane region" description="Helical" evidence="5">
    <location>
        <begin position="330"/>
        <end position="349"/>
    </location>
</feature>
<feature type="transmembrane region" description="Helical" evidence="5">
    <location>
        <begin position="296"/>
        <end position="318"/>
    </location>
</feature>
<evidence type="ECO:0000313" key="7">
    <source>
        <dbReference type="EMBL" id="REE01603.1"/>
    </source>
</evidence>
<evidence type="ECO:0000313" key="8">
    <source>
        <dbReference type="Proteomes" id="UP000256779"/>
    </source>
</evidence>
<dbReference type="Gene3D" id="1.20.1250.20">
    <property type="entry name" value="MFS general substrate transporter like domains"/>
    <property type="match status" value="2"/>
</dbReference>
<evidence type="ECO:0000256" key="3">
    <source>
        <dbReference type="ARBA" id="ARBA00022989"/>
    </source>
</evidence>
<feature type="transmembrane region" description="Helical" evidence="5">
    <location>
        <begin position="100"/>
        <end position="120"/>
    </location>
</feature>
<keyword evidence="2 5" id="KW-0812">Transmembrane</keyword>
<dbReference type="InterPro" id="IPR036259">
    <property type="entry name" value="MFS_trans_sf"/>
</dbReference>
<keyword evidence="8" id="KW-1185">Reference proteome</keyword>
<dbReference type="InterPro" id="IPR051788">
    <property type="entry name" value="MFS_Transporter"/>
</dbReference>
<comment type="subcellular location">
    <subcellularLocation>
        <location evidence="1">Membrane</location>
        <topology evidence="1">Multi-pass membrane protein</topology>
    </subcellularLocation>
</comment>
<keyword evidence="4 5" id="KW-0472">Membrane</keyword>
<dbReference type="GO" id="GO:0022857">
    <property type="term" value="F:transmembrane transporter activity"/>
    <property type="evidence" value="ECO:0007669"/>
    <property type="project" value="InterPro"/>
</dbReference>
<reference evidence="7 8" key="1">
    <citation type="submission" date="2018-07" db="EMBL/GenBank/DDBJ databases">
        <title>Genomic Encyclopedia of Type Strains, Phase IV (KMG-IV): sequencing the most valuable type-strain genomes for metagenomic binning, comparative biology and taxonomic classification.</title>
        <authorList>
            <person name="Goeker M."/>
        </authorList>
    </citation>
    <scope>NUCLEOTIDE SEQUENCE [LARGE SCALE GENOMIC DNA]</scope>
    <source>
        <strain evidence="7 8">DSM 4134</strain>
    </source>
</reference>
<organism evidence="7 8">
    <name type="scientific">Marinoscillum furvescens DSM 4134</name>
    <dbReference type="NCBI Taxonomy" id="1122208"/>
    <lineage>
        <taxon>Bacteria</taxon>
        <taxon>Pseudomonadati</taxon>
        <taxon>Bacteroidota</taxon>
        <taxon>Cytophagia</taxon>
        <taxon>Cytophagales</taxon>
        <taxon>Reichenbachiellaceae</taxon>
        <taxon>Marinoscillum</taxon>
    </lineage>
</organism>
<accession>A0A3D9L7W4</accession>
<dbReference type="Pfam" id="PF07690">
    <property type="entry name" value="MFS_1"/>
    <property type="match status" value="1"/>
</dbReference>
<evidence type="ECO:0000256" key="4">
    <source>
        <dbReference type="ARBA" id="ARBA00023136"/>
    </source>
</evidence>
<evidence type="ECO:0000259" key="6">
    <source>
        <dbReference type="PROSITE" id="PS50850"/>
    </source>
</evidence>
<dbReference type="AlphaFoldDB" id="A0A3D9L7W4"/>
<feature type="transmembrane region" description="Helical" evidence="5">
    <location>
        <begin position="12"/>
        <end position="31"/>
    </location>
</feature>